<dbReference type="GO" id="GO:0005829">
    <property type="term" value="C:cytosol"/>
    <property type="evidence" value="ECO:0007669"/>
    <property type="project" value="TreeGrafter"/>
</dbReference>
<dbReference type="NCBIfam" id="NF006683">
    <property type="entry name" value="PRK09229.1-4"/>
    <property type="match status" value="1"/>
</dbReference>
<keyword evidence="2" id="KW-0479">Metal-binding</keyword>
<proteinExistence type="predicted"/>
<dbReference type="KEGG" id="mind:mvi_04040"/>
<evidence type="ECO:0000259" key="6">
    <source>
        <dbReference type="Pfam" id="PF22429"/>
    </source>
</evidence>
<sequence length="452" mass="47212">MTVLHASHALTPTGWQADVRLTVTAGRFSAVEAACAPEPGDTRVAVLVPGLPNLHSHAFQRGMAGLAERRGPSADTFWTWRETMYRFALRMSPDEAEAVAAQAYVEMLESGFTRVGEFHYLHHAPDGAPYAQVAEMAERIAAAAALTGLRLTLLPVLYRWSNFGGVAPTDGQRRFVSDLDLFARMVDASRTVVAGLPGATLGVAPHSLRAVTPEDLSAAAALAEGGPIHIHAAEQVREVEDSLSWSGARPVQWLLDQAGLDSRWCLIHATHMTPDETTRFATSGAVAGLCPVTEASLGDGIFPGPGFVAAGGRYGVGTDSNVLVGAADELRQLEYAQRLGARQRNVLAAPGASTGRALFEAGLAGGTQALAAEGGGLAVGAPADGVALDGADPALIERRGDALLDGWIFAAGARAVDAVWVDGRQVVAGGRHVAREAVAARYARVLGRLMAA</sequence>
<dbReference type="SUPFAM" id="SSF51338">
    <property type="entry name" value="Composite domain of metallo-dependent hydrolases"/>
    <property type="match status" value="1"/>
</dbReference>
<organism evidence="7 8">
    <name type="scientific">Methylobacterium indicum</name>
    <dbReference type="NCBI Taxonomy" id="1775910"/>
    <lineage>
        <taxon>Bacteria</taxon>
        <taxon>Pseudomonadati</taxon>
        <taxon>Pseudomonadota</taxon>
        <taxon>Alphaproteobacteria</taxon>
        <taxon>Hyphomicrobiales</taxon>
        <taxon>Methylobacteriaceae</taxon>
        <taxon>Methylobacterium</taxon>
    </lineage>
</organism>
<reference evidence="7" key="1">
    <citation type="submission" date="2020-11" db="EMBL/GenBank/DDBJ databases">
        <title>Complete genome sequence of a novel pathogenic Methylobacterium strain isolated from rice in Vietnam.</title>
        <authorList>
            <person name="Lai K."/>
            <person name="Okazaki S."/>
            <person name="Higashi K."/>
            <person name="Mori H."/>
            <person name="Toyoda A."/>
            <person name="Kurokawa K."/>
        </authorList>
    </citation>
    <scope>NUCLEOTIDE SEQUENCE</scope>
    <source>
        <strain evidence="7">VL1</strain>
    </source>
</reference>
<comment type="cofactor">
    <cofactor evidence="1">
        <name>Zn(2+)</name>
        <dbReference type="ChEBI" id="CHEBI:29105"/>
    </cofactor>
</comment>
<evidence type="ECO:0000256" key="2">
    <source>
        <dbReference type="ARBA" id="ARBA00022723"/>
    </source>
</evidence>
<dbReference type="InterPro" id="IPR051607">
    <property type="entry name" value="Metallo-dep_hydrolases"/>
</dbReference>
<keyword evidence="4" id="KW-0862">Zinc</keyword>
<dbReference type="SUPFAM" id="SSF51556">
    <property type="entry name" value="Metallo-dependent hydrolases"/>
    <property type="match status" value="1"/>
</dbReference>
<dbReference type="PANTHER" id="PTHR11271">
    <property type="entry name" value="GUANINE DEAMINASE"/>
    <property type="match status" value="1"/>
</dbReference>
<evidence type="ECO:0000259" key="5">
    <source>
        <dbReference type="Pfam" id="PF01979"/>
    </source>
</evidence>
<dbReference type="AlphaFoldDB" id="A0A8H8WPG2"/>
<dbReference type="NCBIfam" id="TIGR02022">
    <property type="entry name" value="hutF"/>
    <property type="match status" value="1"/>
</dbReference>
<dbReference type="NCBIfam" id="NF006681">
    <property type="entry name" value="PRK09229.1-2"/>
    <property type="match status" value="1"/>
</dbReference>
<evidence type="ECO:0000313" key="7">
    <source>
        <dbReference type="EMBL" id="BCM81943.1"/>
    </source>
</evidence>
<accession>A0A8H8WPG2</accession>
<dbReference type="Pfam" id="PF22429">
    <property type="entry name" value="HutF_N"/>
    <property type="match status" value="1"/>
</dbReference>
<dbReference type="Pfam" id="PF01979">
    <property type="entry name" value="Amidohydro_1"/>
    <property type="match status" value="1"/>
</dbReference>
<dbReference type="NCBIfam" id="NF006684">
    <property type="entry name" value="PRK09229.1-5"/>
    <property type="match status" value="1"/>
</dbReference>
<evidence type="ECO:0000256" key="4">
    <source>
        <dbReference type="ARBA" id="ARBA00022833"/>
    </source>
</evidence>
<dbReference type="EMBL" id="AP024145">
    <property type="protein sequence ID" value="BCM81943.1"/>
    <property type="molecule type" value="Genomic_DNA"/>
</dbReference>
<evidence type="ECO:0000313" key="8">
    <source>
        <dbReference type="Proteomes" id="UP000663508"/>
    </source>
</evidence>
<keyword evidence="3" id="KW-0378">Hydrolase</keyword>
<dbReference type="InterPro" id="IPR010252">
    <property type="entry name" value="HutF"/>
</dbReference>
<feature type="domain" description="Amidohydrolase-related" evidence="5">
    <location>
        <begin position="46"/>
        <end position="426"/>
    </location>
</feature>
<dbReference type="InterPro" id="IPR006680">
    <property type="entry name" value="Amidohydro-rel"/>
</dbReference>
<dbReference type="RefSeq" id="WP_058617090.1">
    <property type="nucleotide sequence ID" value="NZ_AP024145.1"/>
</dbReference>
<evidence type="ECO:0000256" key="1">
    <source>
        <dbReference type="ARBA" id="ARBA00001947"/>
    </source>
</evidence>
<dbReference type="OrthoDB" id="9796020at2"/>
<dbReference type="Gene3D" id="3.20.20.140">
    <property type="entry name" value="Metal-dependent hydrolases"/>
    <property type="match status" value="1"/>
</dbReference>
<dbReference type="GO" id="GO:0046872">
    <property type="term" value="F:metal ion binding"/>
    <property type="evidence" value="ECO:0007669"/>
    <property type="project" value="UniProtKB-KW"/>
</dbReference>
<feature type="domain" description="Formimidoylglutamate deiminase N-terminal" evidence="6">
    <location>
        <begin position="1"/>
        <end position="43"/>
    </location>
</feature>
<dbReference type="InterPro" id="IPR011059">
    <property type="entry name" value="Metal-dep_hydrolase_composite"/>
</dbReference>
<dbReference type="Gene3D" id="2.30.40.10">
    <property type="entry name" value="Urease, subunit C, domain 1"/>
    <property type="match status" value="1"/>
</dbReference>
<gene>
    <name evidence="7" type="ORF">mvi_04040</name>
</gene>
<protein>
    <submittedName>
        <fullName evidence="7">Formimidoylglutamate deiminase</fullName>
    </submittedName>
</protein>
<dbReference type="InterPro" id="IPR055156">
    <property type="entry name" value="HutF-like_N"/>
</dbReference>
<dbReference type="InterPro" id="IPR032466">
    <property type="entry name" value="Metal_Hydrolase"/>
</dbReference>
<name>A0A8H8WPG2_9HYPH</name>
<dbReference type="PANTHER" id="PTHR11271:SF48">
    <property type="entry name" value="AMIDOHYDROLASE-RELATED DOMAIN-CONTAINING PROTEIN"/>
    <property type="match status" value="1"/>
</dbReference>
<dbReference type="Proteomes" id="UP000663508">
    <property type="component" value="Chromosome"/>
</dbReference>
<dbReference type="GO" id="GO:0019239">
    <property type="term" value="F:deaminase activity"/>
    <property type="evidence" value="ECO:0007669"/>
    <property type="project" value="TreeGrafter"/>
</dbReference>
<evidence type="ECO:0000256" key="3">
    <source>
        <dbReference type="ARBA" id="ARBA00022801"/>
    </source>
</evidence>